<dbReference type="SUPFAM" id="SSF56801">
    <property type="entry name" value="Acetyl-CoA synthetase-like"/>
    <property type="match status" value="1"/>
</dbReference>
<dbReference type="KEGG" id="vdi:Vdis_1529"/>
<reference evidence="12" key="2">
    <citation type="journal article" date="2010" name="Stand. Genomic Sci.">
        <title>Complete genome sequence of Vulcanisaeta distributa type strain (IC-017T).</title>
        <authorList>
            <person name="Mavromatis K."/>
            <person name="Sikorski J."/>
            <person name="Pabst E."/>
            <person name="Teshima H."/>
            <person name="Lapidus A."/>
            <person name="Lucas S."/>
            <person name="Nolan M."/>
            <person name="Glavina Del Rio T."/>
            <person name="Cheng J."/>
            <person name="Bruce D."/>
            <person name="Goodwin L."/>
            <person name="Pitluck S."/>
            <person name="Liolios K."/>
            <person name="Ivanova N."/>
            <person name="Mikhailova N."/>
            <person name="Pati A."/>
            <person name="Chen A."/>
            <person name="Palaniappan K."/>
            <person name="Land M."/>
            <person name="Hauser L."/>
            <person name="Chang Y."/>
            <person name="Jeffries C."/>
            <person name="Rohde M."/>
            <person name="Spring S."/>
            <person name="Goker M."/>
            <person name="Wirth R."/>
            <person name="Woyke T."/>
            <person name="Bristow J."/>
            <person name="Eisen J."/>
            <person name="Markowitz V."/>
            <person name="Hugenholtz P."/>
            <person name="Klenk H."/>
            <person name="Kyrpides N."/>
        </authorList>
    </citation>
    <scope>NUCLEOTIDE SEQUENCE [LARGE SCALE GENOMIC DNA]</scope>
    <source>
        <strain evidence="12">DSM 14429 / JCM 11212 / NBRC 100878 / IC-017</strain>
    </source>
</reference>
<comment type="similarity">
    <text evidence="1">Belongs to the ATP-dependent AMP-binding enzyme family.</text>
</comment>
<dbReference type="InterPro" id="IPR011904">
    <property type="entry name" value="Ac_CoA_lig"/>
</dbReference>
<keyword evidence="4" id="KW-0067">ATP-binding</keyword>
<dbReference type="PANTHER" id="PTHR24095">
    <property type="entry name" value="ACETYL-COENZYME A SYNTHETASE"/>
    <property type="match status" value="1"/>
</dbReference>
<dbReference type="HOGENOM" id="CLU_000022_3_6_2"/>
<dbReference type="NCBIfam" id="TIGR02188">
    <property type="entry name" value="Ac_CoA_lig_AcsA"/>
    <property type="match status" value="1"/>
</dbReference>
<proteinExistence type="inferred from homology"/>
<evidence type="ECO:0000256" key="6">
    <source>
        <dbReference type="ARBA" id="ARBA00059013"/>
    </source>
</evidence>
<dbReference type="InterPro" id="IPR000873">
    <property type="entry name" value="AMP-dep_synth/lig_dom"/>
</dbReference>
<evidence type="ECO:0000259" key="8">
    <source>
        <dbReference type="Pfam" id="PF00501"/>
    </source>
</evidence>
<reference evidence="11 12" key="1">
    <citation type="journal article" date="2010" name="Stand. Genomic Sci.">
        <title>Complete genome sequence of Vulcanisaeta distributa type strain (IC-017).</title>
        <authorList>
            <person name="Mavromatis K."/>
            <person name="Sikorski J."/>
            <person name="Pabst E."/>
            <person name="Teshima H."/>
            <person name="Lapidus A."/>
            <person name="Lucas S."/>
            <person name="Nolan M."/>
            <person name="Glavina Del Rio T."/>
            <person name="Cheng J.F."/>
            <person name="Bruce D."/>
            <person name="Goodwin L."/>
            <person name="Pitluck S."/>
            <person name="Liolios K."/>
            <person name="Ivanova N."/>
            <person name="Mikhailova N."/>
            <person name="Pati A."/>
            <person name="Chen A."/>
            <person name="Palaniappan K."/>
            <person name="Land M."/>
            <person name="Hauser L."/>
            <person name="Chang Y.J."/>
            <person name="Jeffries C.D."/>
            <person name="Rohde M."/>
            <person name="Spring S."/>
            <person name="Goker M."/>
            <person name="Wirth R."/>
            <person name="Woyke T."/>
            <person name="Bristow J."/>
            <person name="Eisen J.A."/>
            <person name="Markowitz V."/>
            <person name="Hugenholtz P."/>
            <person name="Klenk H.P."/>
            <person name="Kyrpides N.C."/>
        </authorList>
    </citation>
    <scope>NUCLEOTIDE SEQUENCE [LARGE SCALE GENOMIC DNA]</scope>
    <source>
        <strain evidence="12">DSM 14429 / JCM 11212 / NBRC 100878 / IC-017</strain>
    </source>
</reference>
<evidence type="ECO:0000313" key="11">
    <source>
        <dbReference type="EMBL" id="ADN50914.1"/>
    </source>
</evidence>
<organism evidence="11 12">
    <name type="scientific">Vulcanisaeta distributa (strain DSM 14429 / JCM 11212 / NBRC 100878 / IC-017)</name>
    <dbReference type="NCBI Taxonomy" id="572478"/>
    <lineage>
        <taxon>Archaea</taxon>
        <taxon>Thermoproteota</taxon>
        <taxon>Thermoprotei</taxon>
        <taxon>Thermoproteales</taxon>
        <taxon>Thermoproteaceae</taxon>
        <taxon>Vulcanisaeta</taxon>
    </lineage>
</organism>
<dbReference type="NCBIfam" id="NF001208">
    <property type="entry name" value="PRK00174.1"/>
    <property type="match status" value="1"/>
</dbReference>
<evidence type="ECO:0000313" key="12">
    <source>
        <dbReference type="Proteomes" id="UP000006681"/>
    </source>
</evidence>
<evidence type="ECO:0000259" key="10">
    <source>
        <dbReference type="Pfam" id="PF16177"/>
    </source>
</evidence>
<dbReference type="GeneID" id="9752466"/>
<sequence length="670" mass="75731">MSVTWALPFKEKIIPELGKERTVDPEEYRRIHQESLKDIEAFWSNVARELEWFKPWDKVLVADPQPPFYKWFVGGKLNASYLALDRHVKGGRKNKVAIIWEGEPVDQNGNPLEVRKLTYYDLWREVNRLAYVLKNKFGLKKGDTIGIYLPMIPELPIAMLAAARLGVIFTVVFSGFTAQALADRLNDAEAKLVITADGGYRRGRVIRLKDIVDKALEQSPTVKNVIVYRRVGLNDVNMVKGRDYWWHELMSDVPMNTYVEPEPVESEHPLYILYTSGTTGKPKGIVHDTGGYMVLLHATMKWVFDAREDDIHFCTADIGWVTGHSYIVFGPLLEGMTTIMYEGAPDYPNPDRWWAIVERYGATILYTSPTGIRTLMRFGDDWVKKHDLSTIRLMHSVGEPINPEAWRWLWKLAGREKVPFGSTWWMTETGGILISHAPGLALVPLKPGTNGPPLPGVDADVVDDNGNPVQPGQRGYLVIKRPWPGMLLTIWKDPDRYVKTYWSKFPGMFYAGDYAVKDEDGYLWILGRADEVIKVAGHRLGTYELESALIQHPAVAEAAVVGVPDQVKGEVPVAYVVLRQGYQPSEQLKAELNNKVRELVGPIATLSNIFFVTKLPKTRSGKIMRRLVKAVVTGQPLGDVTTLEDEASVEEVKRAYEEFKAELEKLGKQG</sequence>
<dbReference type="AlphaFoldDB" id="E1QTC1"/>
<dbReference type="Gene3D" id="3.40.50.12780">
    <property type="entry name" value="N-terminal domain of ligase-like"/>
    <property type="match status" value="1"/>
</dbReference>
<dbReference type="PANTHER" id="PTHR24095:SF232">
    <property type="entry name" value="ACETYL-COENZYME A SYNTHETASE"/>
    <property type="match status" value="1"/>
</dbReference>
<evidence type="ECO:0000256" key="5">
    <source>
        <dbReference type="ARBA" id="ARBA00051214"/>
    </source>
</evidence>
<comment type="function">
    <text evidence="6">Plays a role in the autotrophic CO(2) fixation pathway. Activates 3-hydroxypropionate to its CoA ester. Can also activate propionate, and to a lesser extent acrylate, acetate and butyrate.</text>
</comment>
<dbReference type="OrthoDB" id="371752at2157"/>
<evidence type="ECO:0000256" key="3">
    <source>
        <dbReference type="ARBA" id="ARBA00022741"/>
    </source>
</evidence>
<dbReference type="GO" id="GO:0043427">
    <property type="term" value="P:carbon fixation by 3-hydroxypropionate cycle"/>
    <property type="evidence" value="ECO:0007669"/>
    <property type="project" value="UniProtKB-ARBA"/>
</dbReference>
<evidence type="ECO:0000256" key="7">
    <source>
        <dbReference type="NCBIfam" id="TIGR02188"/>
    </source>
</evidence>
<comment type="catalytic activity">
    <reaction evidence="5">
        <text>3-hydroxypropanoate + ATP + CoA = 3-hydroxypropanoyl-CoA + AMP + diphosphate</text>
        <dbReference type="Rhea" id="RHEA:26534"/>
        <dbReference type="ChEBI" id="CHEBI:16510"/>
        <dbReference type="ChEBI" id="CHEBI:30616"/>
        <dbReference type="ChEBI" id="CHEBI:33019"/>
        <dbReference type="ChEBI" id="CHEBI:57287"/>
        <dbReference type="ChEBI" id="CHEBI:58528"/>
        <dbReference type="ChEBI" id="CHEBI:456215"/>
        <dbReference type="EC" id="6.2.1.36"/>
    </reaction>
</comment>
<dbReference type="STRING" id="572478.Vdis_1529"/>
<dbReference type="Proteomes" id="UP000006681">
    <property type="component" value="Chromosome"/>
</dbReference>
<dbReference type="Gene3D" id="3.30.300.30">
    <property type="match status" value="1"/>
</dbReference>
<evidence type="ECO:0000256" key="2">
    <source>
        <dbReference type="ARBA" id="ARBA00022598"/>
    </source>
</evidence>
<feature type="domain" description="AMP-dependent synthetase/ligase" evidence="8">
    <location>
        <begin position="92"/>
        <end position="483"/>
    </location>
</feature>
<dbReference type="PROSITE" id="PS00455">
    <property type="entry name" value="AMP_BINDING"/>
    <property type="match status" value="1"/>
</dbReference>
<dbReference type="GO" id="GO:0016208">
    <property type="term" value="F:AMP binding"/>
    <property type="evidence" value="ECO:0007669"/>
    <property type="project" value="InterPro"/>
</dbReference>
<dbReference type="GO" id="GO:0003987">
    <property type="term" value="F:acetate-CoA ligase activity"/>
    <property type="evidence" value="ECO:0007669"/>
    <property type="project" value="UniProtKB-UniRule"/>
</dbReference>
<feature type="domain" description="Acetyl-coenzyme A synthetase N-terminal" evidence="10">
    <location>
        <begin position="28"/>
        <end position="82"/>
    </location>
</feature>
<dbReference type="RefSeq" id="WP_013336639.1">
    <property type="nucleotide sequence ID" value="NC_014537.1"/>
</dbReference>
<dbReference type="EC" id="6.2.1.1" evidence="7"/>
<gene>
    <name evidence="11" type="ordered locus">Vdis_1529</name>
</gene>
<dbReference type="Pfam" id="PF13193">
    <property type="entry name" value="AMP-binding_C"/>
    <property type="match status" value="1"/>
</dbReference>
<dbReference type="InterPro" id="IPR032387">
    <property type="entry name" value="ACAS_N"/>
</dbReference>
<dbReference type="FunFam" id="3.40.50.12780:FF:000001">
    <property type="entry name" value="Acetyl-coenzyme A synthetase"/>
    <property type="match status" value="1"/>
</dbReference>
<feature type="domain" description="AMP-binding enzyme C-terminal" evidence="9">
    <location>
        <begin position="544"/>
        <end position="622"/>
    </location>
</feature>
<keyword evidence="2 11" id="KW-0436">Ligase</keyword>
<dbReference type="CDD" id="cd05966">
    <property type="entry name" value="ACS"/>
    <property type="match status" value="1"/>
</dbReference>
<dbReference type="Pfam" id="PF16177">
    <property type="entry name" value="ACAS_N"/>
    <property type="match status" value="1"/>
</dbReference>
<dbReference type="GO" id="GO:0043955">
    <property type="term" value="F:3-hydroxypropionyl-CoA synthetase activity"/>
    <property type="evidence" value="ECO:0007669"/>
    <property type="project" value="UniProtKB-EC"/>
</dbReference>
<dbReference type="InterPro" id="IPR042099">
    <property type="entry name" value="ANL_N_sf"/>
</dbReference>
<dbReference type="GO" id="GO:0005524">
    <property type="term" value="F:ATP binding"/>
    <property type="evidence" value="ECO:0007669"/>
    <property type="project" value="UniProtKB-KW"/>
</dbReference>
<keyword evidence="12" id="KW-1185">Reference proteome</keyword>
<evidence type="ECO:0000256" key="1">
    <source>
        <dbReference type="ARBA" id="ARBA00006432"/>
    </source>
</evidence>
<evidence type="ECO:0000259" key="9">
    <source>
        <dbReference type="Pfam" id="PF13193"/>
    </source>
</evidence>
<dbReference type="InterPro" id="IPR045851">
    <property type="entry name" value="AMP-bd_C_sf"/>
</dbReference>
<dbReference type="Pfam" id="PF00501">
    <property type="entry name" value="AMP-binding"/>
    <property type="match status" value="1"/>
</dbReference>
<name>E1QTC1_VULDI</name>
<dbReference type="EMBL" id="CP002100">
    <property type="protein sequence ID" value="ADN50914.1"/>
    <property type="molecule type" value="Genomic_DNA"/>
</dbReference>
<accession>E1QTC1</accession>
<dbReference type="GO" id="GO:0019427">
    <property type="term" value="P:acetyl-CoA biosynthetic process from acetate"/>
    <property type="evidence" value="ECO:0007669"/>
    <property type="project" value="UniProtKB-UniRule"/>
</dbReference>
<dbReference type="InterPro" id="IPR020845">
    <property type="entry name" value="AMP-binding_CS"/>
</dbReference>
<dbReference type="InterPro" id="IPR025110">
    <property type="entry name" value="AMP-bd_C"/>
</dbReference>
<keyword evidence="3" id="KW-0547">Nucleotide-binding</keyword>
<evidence type="ECO:0000256" key="4">
    <source>
        <dbReference type="ARBA" id="ARBA00022840"/>
    </source>
</evidence>
<protein>
    <recommendedName>
        <fullName evidence="7">Acetate--CoA ligase</fullName>
        <ecNumber evidence="7">6.2.1.1</ecNumber>
    </recommendedName>
</protein>
<dbReference type="eggNOG" id="arCOG01529">
    <property type="taxonomic scope" value="Archaea"/>
</dbReference>